<comment type="similarity">
    <text evidence="2 7">Belongs to the peptidase S26 family.</text>
</comment>
<reference evidence="9 10" key="1">
    <citation type="submission" date="2018-09" db="EMBL/GenBank/DDBJ databases">
        <title>Sphingomonas peninsula sp. nov., isolated from fildes peninsula, Antarctic soil.</title>
        <authorList>
            <person name="Yingchao G."/>
        </authorList>
    </citation>
    <scope>NUCLEOTIDE SEQUENCE [LARGE SCALE GENOMIC DNA]</scope>
    <source>
        <strain evidence="9 10">YZ-8</strain>
        <plasmid evidence="9 10">unnamed1</plasmid>
    </source>
</reference>
<evidence type="ECO:0000256" key="4">
    <source>
        <dbReference type="ARBA" id="ARBA00019232"/>
    </source>
</evidence>
<evidence type="ECO:0000256" key="7">
    <source>
        <dbReference type="RuleBase" id="RU362042"/>
    </source>
</evidence>
<protein>
    <recommendedName>
        <fullName evidence="4 7">Signal peptidase I</fullName>
        <ecNumber evidence="3 7">3.4.21.89</ecNumber>
    </recommendedName>
</protein>
<dbReference type="KEGG" id="spha:D3Y57_01600"/>
<sequence>MSETDQAPIKAPAKPKSETRDFAEFLVKLAIFVFILRSFIFAPFSIPSESMLPRLFVGDYLIVTKWNYGYSKHSLPWSLPLIPGRIFAKLPARGDVIVFKSPPTNDTDLIKRVIGLPGDFIQMRDGQLFINGAGVPKVRIADFVQTVSPNTHCLIPAAAERGSDGTQRCRYMQFRETLPGSDDAPGKSYNVLDFGPTPQDNTQVYTVPEGHLFMMGDDRDDSGDSRLEAGGFGFVPIENIVGKAQFSVFSTDGSANWILPWTWVSAARWNRIGEGF</sequence>
<dbReference type="Gene3D" id="2.10.109.10">
    <property type="entry name" value="Umud Fragment, subunit A"/>
    <property type="match status" value="1"/>
</dbReference>
<dbReference type="GO" id="GO:0016020">
    <property type="term" value="C:membrane"/>
    <property type="evidence" value="ECO:0007669"/>
    <property type="project" value="UniProtKB-SubCell"/>
</dbReference>
<evidence type="ECO:0000313" key="9">
    <source>
        <dbReference type="EMBL" id="AYJ84809.1"/>
    </source>
</evidence>
<feature type="active site" evidence="6">
    <location>
        <position position="50"/>
    </location>
</feature>
<dbReference type="PANTHER" id="PTHR43390:SF1">
    <property type="entry name" value="CHLOROPLAST PROCESSING PEPTIDASE"/>
    <property type="match status" value="1"/>
</dbReference>
<dbReference type="EMBL" id="CP032828">
    <property type="protein sequence ID" value="AYJ84809.1"/>
    <property type="molecule type" value="Genomic_DNA"/>
</dbReference>
<dbReference type="GO" id="GO:0006465">
    <property type="term" value="P:signal peptide processing"/>
    <property type="evidence" value="ECO:0007669"/>
    <property type="project" value="InterPro"/>
</dbReference>
<dbReference type="InterPro" id="IPR019757">
    <property type="entry name" value="Pept_S26A_signal_pept_1_Lys-AS"/>
</dbReference>
<evidence type="ECO:0000256" key="1">
    <source>
        <dbReference type="ARBA" id="ARBA00000677"/>
    </source>
</evidence>
<evidence type="ECO:0000256" key="2">
    <source>
        <dbReference type="ARBA" id="ARBA00009370"/>
    </source>
</evidence>
<evidence type="ECO:0000256" key="5">
    <source>
        <dbReference type="ARBA" id="ARBA00022801"/>
    </source>
</evidence>
<dbReference type="InterPro" id="IPR036286">
    <property type="entry name" value="LexA/Signal_pep-like_sf"/>
</dbReference>
<dbReference type="PROSITE" id="PS00760">
    <property type="entry name" value="SPASE_I_2"/>
    <property type="match status" value="1"/>
</dbReference>
<dbReference type="NCBIfam" id="TIGR02227">
    <property type="entry name" value="sigpep_I_bact"/>
    <property type="match status" value="1"/>
</dbReference>
<organism evidence="9 10">
    <name type="scientific">Sphingomonas paeninsulae</name>
    <dbReference type="NCBI Taxonomy" id="2319844"/>
    <lineage>
        <taxon>Bacteria</taxon>
        <taxon>Pseudomonadati</taxon>
        <taxon>Pseudomonadota</taxon>
        <taxon>Alphaproteobacteria</taxon>
        <taxon>Sphingomonadales</taxon>
        <taxon>Sphingomonadaceae</taxon>
        <taxon>Sphingomonas</taxon>
    </lineage>
</organism>
<name>A0A494T5Y7_SPHPE</name>
<keyword evidence="9" id="KW-0614">Plasmid</keyword>
<feature type="domain" description="Peptidase S26" evidence="8">
    <location>
        <begin position="21"/>
        <end position="248"/>
    </location>
</feature>
<dbReference type="InterPro" id="IPR000223">
    <property type="entry name" value="Pept_S26A_signal_pept_1"/>
</dbReference>
<dbReference type="SUPFAM" id="SSF51306">
    <property type="entry name" value="LexA/Signal peptidase"/>
    <property type="match status" value="1"/>
</dbReference>
<feature type="transmembrane region" description="Helical" evidence="7">
    <location>
        <begin position="25"/>
        <end position="46"/>
    </location>
</feature>
<dbReference type="GO" id="GO:0004252">
    <property type="term" value="F:serine-type endopeptidase activity"/>
    <property type="evidence" value="ECO:0007669"/>
    <property type="project" value="InterPro"/>
</dbReference>
<proteinExistence type="inferred from homology"/>
<accession>A0A494T5Y7</accession>
<keyword evidence="7" id="KW-1133">Transmembrane helix</keyword>
<keyword evidence="10" id="KW-1185">Reference proteome</keyword>
<dbReference type="CDD" id="cd06530">
    <property type="entry name" value="S26_SPase_I"/>
    <property type="match status" value="1"/>
</dbReference>
<evidence type="ECO:0000256" key="6">
    <source>
        <dbReference type="PIRSR" id="PIRSR600223-1"/>
    </source>
</evidence>
<keyword evidence="5 7" id="KW-0378">Hydrolase</keyword>
<evidence type="ECO:0000256" key="3">
    <source>
        <dbReference type="ARBA" id="ARBA00013208"/>
    </source>
</evidence>
<dbReference type="RefSeq" id="WP_121150752.1">
    <property type="nucleotide sequence ID" value="NZ_CP032828.1"/>
</dbReference>
<keyword evidence="7" id="KW-0472">Membrane</keyword>
<dbReference type="Pfam" id="PF10502">
    <property type="entry name" value="Peptidase_S26"/>
    <property type="match status" value="1"/>
</dbReference>
<keyword evidence="7" id="KW-0645">Protease</keyword>
<evidence type="ECO:0000259" key="8">
    <source>
        <dbReference type="Pfam" id="PF10502"/>
    </source>
</evidence>
<dbReference type="AlphaFoldDB" id="A0A494T5Y7"/>
<dbReference type="Proteomes" id="UP000276254">
    <property type="component" value="Plasmid unnamed1"/>
</dbReference>
<feature type="active site" evidence="6">
    <location>
        <position position="111"/>
    </location>
</feature>
<gene>
    <name evidence="9" type="primary">lepB</name>
    <name evidence="9" type="ORF">D3Y57_01600</name>
</gene>
<dbReference type="GO" id="GO:0009003">
    <property type="term" value="F:signal peptidase activity"/>
    <property type="evidence" value="ECO:0007669"/>
    <property type="project" value="UniProtKB-EC"/>
</dbReference>
<keyword evidence="7" id="KW-0812">Transmembrane</keyword>
<evidence type="ECO:0000313" key="10">
    <source>
        <dbReference type="Proteomes" id="UP000276254"/>
    </source>
</evidence>
<geneLocation type="plasmid" evidence="9">
    <name>unnamed1</name>
</geneLocation>
<comment type="subcellular location">
    <subcellularLocation>
        <location evidence="7">Membrane</location>
        <topology evidence="7">Single-pass type II membrane protein</topology>
    </subcellularLocation>
</comment>
<dbReference type="PANTHER" id="PTHR43390">
    <property type="entry name" value="SIGNAL PEPTIDASE I"/>
    <property type="match status" value="1"/>
</dbReference>
<dbReference type="OrthoDB" id="9815782at2"/>
<dbReference type="InterPro" id="IPR019533">
    <property type="entry name" value="Peptidase_S26"/>
</dbReference>
<comment type="catalytic activity">
    <reaction evidence="1 7">
        <text>Cleavage of hydrophobic, N-terminal signal or leader sequences from secreted and periplasmic proteins.</text>
        <dbReference type="EC" id="3.4.21.89"/>
    </reaction>
</comment>
<dbReference type="EC" id="3.4.21.89" evidence="3 7"/>
<dbReference type="PRINTS" id="PR00727">
    <property type="entry name" value="LEADERPTASE"/>
</dbReference>